<evidence type="ECO:0000313" key="5">
    <source>
        <dbReference type="EMBL" id="MBB3665934.1"/>
    </source>
</evidence>
<feature type="compositionally biased region" description="Low complexity" evidence="2">
    <location>
        <begin position="27"/>
        <end position="48"/>
    </location>
</feature>
<accession>A0A839XX57</accession>
<evidence type="ECO:0000256" key="3">
    <source>
        <dbReference type="SAM" id="Phobius"/>
    </source>
</evidence>
<feature type="domain" description="Phage tail tape measure protein" evidence="4">
    <location>
        <begin position="118"/>
        <end position="302"/>
    </location>
</feature>
<dbReference type="Pfam" id="PF10145">
    <property type="entry name" value="PhageMin_Tail"/>
    <property type="match status" value="1"/>
</dbReference>
<dbReference type="AlphaFoldDB" id="A0A839XX57"/>
<dbReference type="NCBIfam" id="TIGR01760">
    <property type="entry name" value="tape_meas_TP901"/>
    <property type="match status" value="1"/>
</dbReference>
<feature type="transmembrane region" description="Helical" evidence="3">
    <location>
        <begin position="469"/>
        <end position="487"/>
    </location>
</feature>
<dbReference type="PANTHER" id="PTHR37813:SF1">
    <property type="entry name" value="FELS-2 PROPHAGE PROTEIN"/>
    <property type="match status" value="1"/>
</dbReference>
<evidence type="ECO:0000256" key="2">
    <source>
        <dbReference type="SAM" id="MobiDB-lite"/>
    </source>
</evidence>
<feature type="transmembrane region" description="Helical" evidence="3">
    <location>
        <begin position="404"/>
        <end position="422"/>
    </location>
</feature>
<evidence type="ECO:0000256" key="1">
    <source>
        <dbReference type="ARBA" id="ARBA00022612"/>
    </source>
</evidence>
<feature type="region of interest" description="Disordered" evidence="2">
    <location>
        <begin position="25"/>
        <end position="63"/>
    </location>
</feature>
<dbReference type="Gene3D" id="1.20.120.20">
    <property type="entry name" value="Apolipoprotein"/>
    <property type="match status" value="1"/>
</dbReference>
<gene>
    <name evidence="5" type="ORF">FB384_004893</name>
</gene>
<comment type="caution">
    <text evidence="5">The sequence shown here is derived from an EMBL/GenBank/DDBJ whole genome shotgun (WGS) entry which is preliminary data.</text>
</comment>
<dbReference type="PANTHER" id="PTHR37813">
    <property type="entry name" value="FELS-2 PROPHAGE PROTEIN"/>
    <property type="match status" value="1"/>
</dbReference>
<dbReference type="EMBL" id="JACIBS010000009">
    <property type="protein sequence ID" value="MBB3665934.1"/>
    <property type="molecule type" value="Genomic_DNA"/>
</dbReference>
<dbReference type="Proteomes" id="UP000564573">
    <property type="component" value="Unassembled WGS sequence"/>
</dbReference>
<keyword evidence="1" id="KW-1188">Viral release from host cell</keyword>
<feature type="transmembrane region" description="Helical" evidence="3">
    <location>
        <begin position="508"/>
        <end position="532"/>
    </location>
</feature>
<keyword evidence="3" id="KW-1133">Transmembrane helix</keyword>
<proteinExistence type="predicted"/>
<evidence type="ECO:0000313" key="6">
    <source>
        <dbReference type="Proteomes" id="UP000564573"/>
    </source>
</evidence>
<dbReference type="RefSeq" id="WP_183787134.1">
    <property type="nucleotide sequence ID" value="NZ_JACIBS010000009.1"/>
</dbReference>
<protein>
    <submittedName>
        <fullName evidence="5">TP901 family phage tail tape measure protein</fullName>
    </submittedName>
</protein>
<reference evidence="5 6" key="1">
    <citation type="submission" date="2020-08" db="EMBL/GenBank/DDBJ databases">
        <title>Sequencing the genomes of 1000 actinobacteria strains.</title>
        <authorList>
            <person name="Klenk H.-P."/>
        </authorList>
    </citation>
    <scope>NUCLEOTIDE SEQUENCE [LARGE SCALE GENOMIC DNA]</scope>
    <source>
        <strain evidence="5 6">DSM 45267</strain>
    </source>
</reference>
<feature type="transmembrane region" description="Helical" evidence="3">
    <location>
        <begin position="443"/>
        <end position="463"/>
    </location>
</feature>
<evidence type="ECO:0000259" key="4">
    <source>
        <dbReference type="Pfam" id="PF10145"/>
    </source>
</evidence>
<dbReference type="InterPro" id="IPR010090">
    <property type="entry name" value="Phage_tape_meas"/>
</dbReference>
<keyword evidence="3" id="KW-0472">Membrane</keyword>
<keyword evidence="3" id="KW-0812">Transmembrane</keyword>
<sequence>MPSGGAVAQAVVELTVDGSNVSSEVRSAMSQAGNAAQSAAAETGQQAGRSLSQGMSDSLQSAGGRMQAVGQTLTKSVTLPLAGVGATALKMSGDFQASMNKVSAISGATGGELAKMEDLAKQMGSTTQFSASEAADAMTYLSMAGFDTSETMKALPDTMNLAAAGGLNLADAADIASNVLSGYGMQAADLGKVNDALAKTFTSTNTDMRMLGESFKMVAPVASSAGLEFNEVSSAIGLLGNAGIQGSEAGTALRSSIAMLLNPSAQAQKTLKKLGVSAVDSSGNLKSLTSIVGQLEKSGASTADMMTIFGQEAGPAMSALVGQGSSALKDLTKELNNSGGTAEKIAGKQMEGFNGSMKQLKSAFEGLMISIGQSGLLDFMTSMVSGLTGLISKLNEASPTTMKVVTAIGALVAAIGPVTWALGTMTSGVGRAIGMFAKLGKGVLAMGKAIRVAGVAFKAFGAILRANPIGLVITAIGLLVTAFITLWNRSAAFREFWIGLWNGIKGAVSAVVTWFQTTVLPIFTAVANWITARWNQLAAWWSNLWNSRIGGVIRRVLAVIGAAIRASFNSAMSVIRGAMTAIKGVISGAWNAIKSVVKGALTVIRGIISTVLGVITGNWTAAWNGIKTVASGIWNAIKGVVTGALSAIRGVISGALSTIKGVWTSAWNGLKSVVTTAWNGIKGGVQRGISAVLGFIRGLPGKIMGFFSGAGTWLLQAGKNIISGLIDGIKSMIGSIGDAIGNVAGKIRDFLPFSPAKEGPLSGGGAPENSGAAISRNIAKGMSRGVPQVRRAVRKVAGAVSADVPAVPSPALLAAGQVGGRRTPEMAHAERTVHALTRNSQITRSMQRQVTVNAPITMQSAAQDPEIAAARIHHRVTALAQA</sequence>
<organism evidence="5 6">
    <name type="scientific">Prauserella sediminis</name>
    <dbReference type="NCBI Taxonomy" id="577680"/>
    <lineage>
        <taxon>Bacteria</taxon>
        <taxon>Bacillati</taxon>
        <taxon>Actinomycetota</taxon>
        <taxon>Actinomycetes</taxon>
        <taxon>Pseudonocardiales</taxon>
        <taxon>Pseudonocardiaceae</taxon>
        <taxon>Prauserella</taxon>
        <taxon>Prauserella salsuginis group</taxon>
    </lineage>
</organism>
<name>A0A839XX57_9PSEU</name>
<feature type="transmembrane region" description="Helical" evidence="3">
    <location>
        <begin position="367"/>
        <end position="392"/>
    </location>
</feature>
<feature type="compositionally biased region" description="Polar residues" evidence="2">
    <location>
        <begin position="49"/>
        <end position="61"/>
    </location>
</feature>
<keyword evidence="6" id="KW-1185">Reference proteome</keyword>